<feature type="region of interest" description="Disordered" evidence="9">
    <location>
        <begin position="455"/>
        <end position="488"/>
    </location>
</feature>
<sequence length="543" mass="61144">MILKVKYEPSQPPPVSTGDTQPKKQEKKPVTVSPEFVEEALCACEEHLNNLAHVDIDKDMEAPLYLSPEGWSLFLQRYYQVVHEGAELRYLDTQVQRCEDLLQQLRAVVPQMDMEGDRNIWIVKPGAKSRGRADSQLSQREQGEGQAYPLGPISPLGVRAYDELSMVPWPISQPKPDLIPDHPVSPEGIMCMDHLEEMLKLVDGNPMVMKDGKWVVQKYIEQPLLIFGTKFDLRQWFLVTDWNPLTVWFYRDSYIRFSTQPFSLKNLDNSVHLCNNSIQKHLENSCHRHPLLPSDNMWSNQKFQAHLQEMGAPNAWSTVIVPGMKAAVIHALQTSQDTMQCRKASFELYGADFVFGEDFQPWLIEINASPTMAPSTAVTARLCAGVQADTLRVVIDRRLDRSCDTGAFELIYKQPAVEVPQYVGIRLLVEGSTIKKPLVTCHRQTEVRPALPHLLTQRGSGEGKDSGTLTHSTSRLPSPRVLRPQGRGLRLQHSRLVGSEALSTTGKALMTLPTAKFLISLPPNPELMLAPNALKPRKVGLER</sequence>
<comment type="subcellular location">
    <subcellularLocation>
        <location evidence="1">Cytoplasm</location>
        <location evidence="1">Cytoskeleton</location>
        <location evidence="1">Flagellum axoneme</location>
    </subcellularLocation>
</comment>
<keyword evidence="6" id="KW-0969">Cilium</keyword>
<dbReference type="GO" id="GO:0005524">
    <property type="term" value="F:ATP binding"/>
    <property type="evidence" value="ECO:0007669"/>
    <property type="project" value="UniProtKB-KW"/>
</dbReference>
<name>A0AB34H9Z9_ESCRO</name>
<dbReference type="GO" id="GO:0015630">
    <property type="term" value="C:microtubule cytoskeleton"/>
    <property type="evidence" value="ECO:0007669"/>
    <property type="project" value="TreeGrafter"/>
</dbReference>
<accession>A0AB34H9Z9</accession>
<keyword evidence="3" id="KW-0436">Ligase</keyword>
<dbReference type="InterPro" id="IPR013815">
    <property type="entry name" value="ATP_grasp_subdomain_1"/>
</dbReference>
<dbReference type="EMBL" id="JAIQCJ010001647">
    <property type="protein sequence ID" value="KAJ8788128.1"/>
    <property type="molecule type" value="Genomic_DNA"/>
</dbReference>
<evidence type="ECO:0000256" key="2">
    <source>
        <dbReference type="ARBA" id="ARBA00022490"/>
    </source>
</evidence>
<evidence type="ECO:0000256" key="1">
    <source>
        <dbReference type="ARBA" id="ARBA00004611"/>
    </source>
</evidence>
<dbReference type="Gene3D" id="3.30.470.20">
    <property type="entry name" value="ATP-grasp fold, B domain"/>
    <property type="match status" value="1"/>
</dbReference>
<dbReference type="PANTHER" id="PTHR45870:SF1">
    <property type="entry name" value="TUBULIN MONOGLYCYLASE TTLL3"/>
    <property type="match status" value="1"/>
</dbReference>
<evidence type="ECO:0000256" key="7">
    <source>
        <dbReference type="ARBA" id="ARBA00023212"/>
    </source>
</evidence>
<evidence type="ECO:0000256" key="8">
    <source>
        <dbReference type="ARBA" id="ARBA00048944"/>
    </source>
</evidence>
<keyword evidence="4" id="KW-0547">Nucleotide-binding</keyword>
<feature type="compositionally biased region" description="Polar residues" evidence="9">
    <location>
        <begin position="467"/>
        <end position="476"/>
    </location>
</feature>
<dbReference type="FunFam" id="3.30.470.20:FF:000032">
    <property type="entry name" value="tubulin monoglycylase TTLL3 isoform X2"/>
    <property type="match status" value="1"/>
</dbReference>
<reference evidence="10 11" key="1">
    <citation type="submission" date="2022-11" db="EMBL/GenBank/DDBJ databases">
        <title>Whole genome sequence of Eschrichtius robustus ER-17-0199.</title>
        <authorList>
            <person name="Bruniche-Olsen A."/>
            <person name="Black A.N."/>
            <person name="Fields C.J."/>
            <person name="Walden K."/>
            <person name="Dewoody J.A."/>
        </authorList>
    </citation>
    <scope>NUCLEOTIDE SEQUENCE [LARGE SCALE GENOMIC DNA]</scope>
    <source>
        <strain evidence="10">ER-17-0199</strain>
        <tissue evidence="10">Blubber</tissue>
    </source>
</reference>
<dbReference type="PANTHER" id="PTHR45870">
    <property type="entry name" value="TUBULIN MONOGLYCYLASE TTLL3"/>
    <property type="match status" value="1"/>
</dbReference>
<dbReference type="GO" id="GO:0060271">
    <property type="term" value="P:cilium assembly"/>
    <property type="evidence" value="ECO:0007669"/>
    <property type="project" value="TreeGrafter"/>
</dbReference>
<keyword evidence="6" id="KW-0282">Flagellum</keyword>
<feature type="region of interest" description="Disordered" evidence="9">
    <location>
        <begin position="125"/>
        <end position="150"/>
    </location>
</feature>
<evidence type="ECO:0000256" key="4">
    <source>
        <dbReference type="ARBA" id="ARBA00022741"/>
    </source>
</evidence>
<protein>
    <recommendedName>
        <fullName evidence="12">Tubulin monoglycylase TTLL3</fullName>
    </recommendedName>
</protein>
<evidence type="ECO:0000256" key="9">
    <source>
        <dbReference type="SAM" id="MobiDB-lite"/>
    </source>
</evidence>
<dbReference type="InterPro" id="IPR004344">
    <property type="entry name" value="TTL/TTLL_fam"/>
</dbReference>
<dbReference type="SUPFAM" id="SSF56059">
    <property type="entry name" value="Glutathione synthetase ATP-binding domain-like"/>
    <property type="match status" value="1"/>
</dbReference>
<evidence type="ECO:0000256" key="5">
    <source>
        <dbReference type="ARBA" id="ARBA00022840"/>
    </source>
</evidence>
<comment type="catalytic activity">
    <reaction evidence="8">
        <text>L-glutamyl-[protein] + glycine + ATP = glycyl-L-glutamyl-[protein] + ADP + phosphate + H(+)</text>
        <dbReference type="Rhea" id="RHEA:67180"/>
        <dbReference type="Rhea" id="RHEA-COMP:10208"/>
        <dbReference type="Rhea" id="RHEA-COMP:17207"/>
        <dbReference type="ChEBI" id="CHEBI:15378"/>
        <dbReference type="ChEBI" id="CHEBI:29973"/>
        <dbReference type="ChEBI" id="CHEBI:30616"/>
        <dbReference type="ChEBI" id="CHEBI:43474"/>
        <dbReference type="ChEBI" id="CHEBI:57305"/>
        <dbReference type="ChEBI" id="CHEBI:167890"/>
        <dbReference type="ChEBI" id="CHEBI:456216"/>
    </reaction>
    <physiologicalReaction direction="left-to-right" evidence="8">
        <dbReference type="Rhea" id="RHEA:67181"/>
    </physiologicalReaction>
</comment>
<dbReference type="Gene3D" id="3.30.1490.20">
    <property type="entry name" value="ATP-grasp fold, A domain"/>
    <property type="match status" value="1"/>
</dbReference>
<keyword evidence="7" id="KW-0206">Cytoskeleton</keyword>
<gene>
    <name evidence="10" type="ORF">J1605_005427</name>
</gene>
<evidence type="ECO:0000256" key="6">
    <source>
        <dbReference type="ARBA" id="ARBA00022846"/>
    </source>
</evidence>
<dbReference type="GO" id="GO:0003341">
    <property type="term" value="P:cilium movement"/>
    <property type="evidence" value="ECO:0007669"/>
    <property type="project" value="TreeGrafter"/>
</dbReference>
<dbReference type="Proteomes" id="UP001159641">
    <property type="component" value="Unassembled WGS sequence"/>
</dbReference>
<keyword evidence="2" id="KW-0963">Cytoplasm</keyword>
<proteinExistence type="predicted"/>
<dbReference type="InterPro" id="IPR051437">
    <property type="entry name" value="TTLL_monoglycylase"/>
</dbReference>
<keyword evidence="5" id="KW-0067">ATP-binding</keyword>
<dbReference type="PROSITE" id="PS51221">
    <property type="entry name" value="TTL"/>
    <property type="match status" value="1"/>
</dbReference>
<organism evidence="10 11">
    <name type="scientific">Eschrichtius robustus</name>
    <name type="common">California gray whale</name>
    <name type="synonym">Eschrichtius gibbosus</name>
    <dbReference type="NCBI Taxonomy" id="9764"/>
    <lineage>
        <taxon>Eukaryota</taxon>
        <taxon>Metazoa</taxon>
        <taxon>Chordata</taxon>
        <taxon>Craniata</taxon>
        <taxon>Vertebrata</taxon>
        <taxon>Euteleostomi</taxon>
        <taxon>Mammalia</taxon>
        <taxon>Eutheria</taxon>
        <taxon>Laurasiatheria</taxon>
        <taxon>Artiodactyla</taxon>
        <taxon>Whippomorpha</taxon>
        <taxon>Cetacea</taxon>
        <taxon>Mysticeti</taxon>
        <taxon>Eschrichtiidae</taxon>
        <taxon>Eschrichtius</taxon>
    </lineage>
</organism>
<evidence type="ECO:0008006" key="12">
    <source>
        <dbReference type="Google" id="ProtNLM"/>
    </source>
</evidence>
<keyword evidence="6" id="KW-0966">Cell projection</keyword>
<comment type="caution">
    <text evidence="10">The sequence shown here is derived from an EMBL/GenBank/DDBJ whole genome shotgun (WGS) entry which is preliminary data.</text>
</comment>
<feature type="region of interest" description="Disordered" evidence="9">
    <location>
        <begin position="1"/>
        <end position="30"/>
    </location>
</feature>
<evidence type="ECO:0000256" key="3">
    <source>
        <dbReference type="ARBA" id="ARBA00022598"/>
    </source>
</evidence>
<dbReference type="Pfam" id="PF03133">
    <property type="entry name" value="TTL"/>
    <property type="match status" value="2"/>
</dbReference>
<dbReference type="GO" id="GO:0005930">
    <property type="term" value="C:axoneme"/>
    <property type="evidence" value="ECO:0007669"/>
    <property type="project" value="TreeGrafter"/>
</dbReference>
<keyword evidence="11" id="KW-1185">Reference proteome</keyword>
<dbReference type="GO" id="GO:0070736">
    <property type="term" value="F:protein-glycine ligase activity, initiating"/>
    <property type="evidence" value="ECO:0007669"/>
    <property type="project" value="TreeGrafter"/>
</dbReference>
<dbReference type="AlphaFoldDB" id="A0AB34H9Z9"/>
<evidence type="ECO:0000313" key="10">
    <source>
        <dbReference type="EMBL" id="KAJ8788128.1"/>
    </source>
</evidence>
<evidence type="ECO:0000313" key="11">
    <source>
        <dbReference type="Proteomes" id="UP001159641"/>
    </source>
</evidence>